<dbReference type="EMBL" id="OX451736">
    <property type="protein sequence ID" value="CAI8588150.1"/>
    <property type="molecule type" value="Genomic_DNA"/>
</dbReference>
<dbReference type="AlphaFoldDB" id="A0AAV0YV23"/>
<name>A0AAV0YV23_VICFA</name>
<organism evidence="1 2">
    <name type="scientific">Vicia faba</name>
    <name type="common">Broad bean</name>
    <name type="synonym">Faba vulgaris</name>
    <dbReference type="NCBI Taxonomy" id="3906"/>
    <lineage>
        <taxon>Eukaryota</taxon>
        <taxon>Viridiplantae</taxon>
        <taxon>Streptophyta</taxon>
        <taxon>Embryophyta</taxon>
        <taxon>Tracheophyta</taxon>
        <taxon>Spermatophyta</taxon>
        <taxon>Magnoliopsida</taxon>
        <taxon>eudicotyledons</taxon>
        <taxon>Gunneridae</taxon>
        <taxon>Pentapetalae</taxon>
        <taxon>rosids</taxon>
        <taxon>fabids</taxon>
        <taxon>Fabales</taxon>
        <taxon>Fabaceae</taxon>
        <taxon>Papilionoideae</taxon>
        <taxon>50 kb inversion clade</taxon>
        <taxon>NPAAA clade</taxon>
        <taxon>Hologalegina</taxon>
        <taxon>IRL clade</taxon>
        <taxon>Fabeae</taxon>
        <taxon>Vicia</taxon>
    </lineage>
</organism>
<gene>
    <name evidence="1" type="ORF">VFH_I334000</name>
</gene>
<proteinExistence type="predicted"/>
<accession>A0AAV0YV23</accession>
<dbReference type="Proteomes" id="UP001157006">
    <property type="component" value="Chromosome 1L"/>
</dbReference>
<protein>
    <submittedName>
        <fullName evidence="1">Uncharacterized protein</fullName>
    </submittedName>
</protein>
<reference evidence="1 2" key="1">
    <citation type="submission" date="2023-01" db="EMBL/GenBank/DDBJ databases">
        <authorList>
            <person name="Kreplak J."/>
        </authorList>
    </citation>
    <scope>NUCLEOTIDE SEQUENCE [LARGE SCALE GENOMIC DNA]</scope>
</reference>
<evidence type="ECO:0000313" key="2">
    <source>
        <dbReference type="Proteomes" id="UP001157006"/>
    </source>
</evidence>
<keyword evidence="2" id="KW-1185">Reference proteome</keyword>
<evidence type="ECO:0000313" key="1">
    <source>
        <dbReference type="EMBL" id="CAI8588150.1"/>
    </source>
</evidence>
<sequence length="129" mass="15019">MRMREFQRVEEEERLKVVVARLKLTEDVKWLRFVDVTGPLLCYAHMLGNCFCNMFMESHRLSQGETMKMSYGAMNLVNSVNKLVKNSKNWYFCYAQFLTEFLIMNMAANTHELILDLISLSSGVSPCMT</sequence>